<accession>A0A6C0LYD1</accession>
<name>A0A6C0LYD1_9ZZZZ</name>
<dbReference type="InterPro" id="IPR051325">
    <property type="entry name" value="Nudix_hydrolase_domain"/>
</dbReference>
<dbReference type="PROSITE" id="PS51462">
    <property type="entry name" value="NUDIX"/>
    <property type="match status" value="1"/>
</dbReference>
<dbReference type="GO" id="GO:0006754">
    <property type="term" value="P:ATP biosynthetic process"/>
    <property type="evidence" value="ECO:0007669"/>
    <property type="project" value="TreeGrafter"/>
</dbReference>
<dbReference type="PANTHER" id="PTHR21340">
    <property type="entry name" value="DIADENOSINE 5,5-P1,P4-TETRAPHOSPHATE PYROPHOSPHOHYDROLASE MUTT"/>
    <property type="match status" value="1"/>
</dbReference>
<dbReference type="AlphaFoldDB" id="A0A6C0LYD1"/>
<protein>
    <recommendedName>
        <fullName evidence="2">Nudix hydrolase domain-containing protein</fullName>
    </recommendedName>
</protein>
<organism evidence="3">
    <name type="scientific">viral metagenome</name>
    <dbReference type="NCBI Taxonomy" id="1070528"/>
    <lineage>
        <taxon>unclassified sequences</taxon>
        <taxon>metagenomes</taxon>
        <taxon>organismal metagenomes</taxon>
    </lineage>
</organism>
<evidence type="ECO:0000313" key="3">
    <source>
        <dbReference type="EMBL" id="QHU35390.1"/>
    </source>
</evidence>
<dbReference type="GO" id="GO:0006167">
    <property type="term" value="P:AMP biosynthetic process"/>
    <property type="evidence" value="ECO:0007669"/>
    <property type="project" value="TreeGrafter"/>
</dbReference>
<reference evidence="3" key="1">
    <citation type="journal article" date="2020" name="Nature">
        <title>Giant virus diversity and host interactions through global metagenomics.</title>
        <authorList>
            <person name="Schulz F."/>
            <person name="Roux S."/>
            <person name="Paez-Espino D."/>
            <person name="Jungbluth S."/>
            <person name="Walsh D.A."/>
            <person name="Denef V.J."/>
            <person name="McMahon K.D."/>
            <person name="Konstantinidis K.T."/>
            <person name="Eloe-Fadrosh E.A."/>
            <person name="Kyrpides N.C."/>
            <person name="Woyke T."/>
        </authorList>
    </citation>
    <scope>NUCLEOTIDE SEQUENCE</scope>
    <source>
        <strain evidence="3">GVMAG-S-1017745-26</strain>
    </source>
</reference>
<evidence type="ECO:0000256" key="1">
    <source>
        <dbReference type="ARBA" id="ARBA00022801"/>
    </source>
</evidence>
<proteinExistence type="predicted"/>
<dbReference type="PANTHER" id="PTHR21340:SF0">
    <property type="entry name" value="BIS(5'-NUCLEOSYL)-TETRAPHOSPHATASE [ASYMMETRICAL]"/>
    <property type="match status" value="1"/>
</dbReference>
<sequence>MSSAISIFDSKNKKSKYKHNVIYCGNCGEKNHIFKHCTQPIISLGVVLFKYNRTNNEIKYLLIRRKDSIGYVEFIRGKYVSSDIKYIKKIISDMSQLELSKLLNNDFEKLWKDLWMDGNKNNNSFRRDFNKAIDKFNKIKGGYILNNTEIILEKLILENSSQWEETEWGLPKGRRNIRENDIQAAEREFKEETSIDSSDYIIYKNNKSFEEEYIGSNNVKYKHIYYLAKYLGNKNITIDKNNLDQIKEISDINFFTLLECEQKIRPYYSEKINTLKQVEKYIRENSIYNINSMLFQNKYNRCLSKSI</sequence>
<dbReference type="EMBL" id="MN740589">
    <property type="protein sequence ID" value="QHU35390.1"/>
    <property type="molecule type" value="Genomic_DNA"/>
</dbReference>
<dbReference type="InterPro" id="IPR000086">
    <property type="entry name" value="NUDIX_hydrolase_dom"/>
</dbReference>
<dbReference type="SUPFAM" id="SSF55811">
    <property type="entry name" value="Nudix"/>
    <property type="match status" value="1"/>
</dbReference>
<evidence type="ECO:0000259" key="2">
    <source>
        <dbReference type="PROSITE" id="PS51462"/>
    </source>
</evidence>
<dbReference type="Gene3D" id="3.90.79.10">
    <property type="entry name" value="Nucleoside Triphosphate Pyrophosphohydrolase"/>
    <property type="match status" value="1"/>
</dbReference>
<dbReference type="Pfam" id="PF00293">
    <property type="entry name" value="NUDIX"/>
    <property type="match status" value="1"/>
</dbReference>
<keyword evidence="1" id="KW-0378">Hydrolase</keyword>
<dbReference type="GO" id="GO:0004081">
    <property type="term" value="F:bis(5'-nucleosyl)-tetraphosphatase (asymmetrical) activity"/>
    <property type="evidence" value="ECO:0007669"/>
    <property type="project" value="TreeGrafter"/>
</dbReference>
<feature type="domain" description="Nudix hydrolase" evidence="2">
    <location>
        <begin position="39"/>
        <end position="280"/>
    </location>
</feature>
<dbReference type="InterPro" id="IPR015797">
    <property type="entry name" value="NUDIX_hydrolase-like_dom_sf"/>
</dbReference>